<feature type="domain" description="DUF1648" evidence="2">
    <location>
        <begin position="18"/>
        <end position="63"/>
    </location>
</feature>
<dbReference type="InterPro" id="IPR012867">
    <property type="entry name" value="DUF1648"/>
</dbReference>
<dbReference type="Pfam" id="PF07853">
    <property type="entry name" value="DUF1648"/>
    <property type="match status" value="1"/>
</dbReference>
<accession>W1Y9K4</accession>
<feature type="transmembrane region" description="Helical" evidence="1">
    <location>
        <begin position="89"/>
        <end position="110"/>
    </location>
</feature>
<protein>
    <recommendedName>
        <fullName evidence="2">DUF1648 domain-containing protein</fullName>
    </recommendedName>
</protein>
<feature type="non-terminal residue" evidence="3">
    <location>
        <position position="119"/>
    </location>
</feature>
<evidence type="ECO:0000256" key="1">
    <source>
        <dbReference type="SAM" id="Phobius"/>
    </source>
</evidence>
<evidence type="ECO:0000313" key="3">
    <source>
        <dbReference type="EMBL" id="ETJ39056.1"/>
    </source>
</evidence>
<dbReference type="AlphaFoldDB" id="W1Y9K4"/>
<comment type="caution">
    <text evidence="3">The sequence shown here is derived from an EMBL/GenBank/DDBJ whole genome shotgun (WGS) entry which is preliminary data.</text>
</comment>
<evidence type="ECO:0000259" key="2">
    <source>
        <dbReference type="Pfam" id="PF07853"/>
    </source>
</evidence>
<reference evidence="3" key="1">
    <citation type="submission" date="2013-12" db="EMBL/GenBank/DDBJ databases">
        <title>A Varibaculum cambriense genome reconstructed from a premature infant gut community with otherwise low bacterial novelty that shifts toward anaerobic metabolism during the third week of life.</title>
        <authorList>
            <person name="Brown C.T."/>
            <person name="Sharon I."/>
            <person name="Thomas B.C."/>
            <person name="Castelle C.J."/>
            <person name="Morowitz M.J."/>
            <person name="Banfield J.F."/>
        </authorList>
    </citation>
    <scope>NUCLEOTIDE SEQUENCE</scope>
</reference>
<keyword evidence="1" id="KW-0812">Transmembrane</keyword>
<sequence>MQIKDKKLILKKSLYYLFGFLPLIITLFIYPHIPKHVPSHYTAVGEIANWNSREQILIIPFLLAIFTYFKPKIFVENFKSKSEEKVSFYSTMLFILSIDLLSMLELFTSFTGEDFLDKF</sequence>
<name>W1Y9K4_9ZZZZ</name>
<keyword evidence="1" id="KW-1133">Transmembrane helix</keyword>
<keyword evidence="1" id="KW-0472">Membrane</keyword>
<organism evidence="3">
    <name type="scientific">human gut metagenome</name>
    <dbReference type="NCBI Taxonomy" id="408170"/>
    <lineage>
        <taxon>unclassified sequences</taxon>
        <taxon>metagenomes</taxon>
        <taxon>organismal metagenomes</taxon>
    </lineage>
</organism>
<dbReference type="EMBL" id="AZMM01006963">
    <property type="protein sequence ID" value="ETJ39056.1"/>
    <property type="molecule type" value="Genomic_DNA"/>
</dbReference>
<feature type="transmembrane region" description="Helical" evidence="1">
    <location>
        <begin position="14"/>
        <end position="33"/>
    </location>
</feature>
<gene>
    <name evidence="3" type="ORF">Q604_UNBC06963G0001</name>
</gene>
<feature type="transmembrane region" description="Helical" evidence="1">
    <location>
        <begin position="53"/>
        <end position="69"/>
    </location>
</feature>
<proteinExistence type="predicted"/>